<keyword evidence="1" id="KW-0482">Metalloprotease</keyword>
<reference evidence="2 3" key="1">
    <citation type="submission" date="2021-05" db="EMBL/GenBank/DDBJ databases">
        <title>Fusibacter ferrireducens sp. nov., an anaerobic, sulfur- and Fe-reducing bacterium isolated from the mangrove sediment.</title>
        <authorList>
            <person name="Qiu D."/>
        </authorList>
    </citation>
    <scope>NUCLEOTIDE SEQUENCE [LARGE SCALE GENOMIC DNA]</scope>
    <source>
        <strain evidence="2 3">DSM 12116</strain>
    </source>
</reference>
<dbReference type="GO" id="GO:0004180">
    <property type="term" value="F:carboxypeptidase activity"/>
    <property type="evidence" value="ECO:0007669"/>
    <property type="project" value="UniProtKB-KW"/>
</dbReference>
<keyword evidence="1" id="KW-0479">Metal-binding</keyword>
<dbReference type="PROSITE" id="PS52034">
    <property type="entry name" value="PEPTIDASE_M32"/>
    <property type="match status" value="1"/>
</dbReference>
<comment type="similarity">
    <text evidence="1">Belongs to the peptidase M32 family.</text>
</comment>
<keyword evidence="1" id="KW-0645">Protease</keyword>
<dbReference type="Proteomes" id="UP000746471">
    <property type="component" value="Unassembled WGS sequence"/>
</dbReference>
<accession>A0ABS5PMN0</accession>
<evidence type="ECO:0000256" key="1">
    <source>
        <dbReference type="PIRNR" id="PIRNR006615"/>
    </source>
</evidence>
<dbReference type="EMBL" id="JAHBCL010000007">
    <property type="protein sequence ID" value="MBS7526117.1"/>
    <property type="molecule type" value="Genomic_DNA"/>
</dbReference>
<dbReference type="PANTHER" id="PTHR34217:SF1">
    <property type="entry name" value="CARBOXYPEPTIDASE 1"/>
    <property type="match status" value="1"/>
</dbReference>
<keyword evidence="3" id="KW-1185">Reference proteome</keyword>
<proteinExistence type="inferred from homology"/>
<dbReference type="CDD" id="cd06460">
    <property type="entry name" value="M32_Taq"/>
    <property type="match status" value="1"/>
</dbReference>
<keyword evidence="1" id="KW-0378">Hydrolase</keyword>
<evidence type="ECO:0000313" key="2">
    <source>
        <dbReference type="EMBL" id="MBS7526117.1"/>
    </source>
</evidence>
<dbReference type="PRINTS" id="PR00998">
    <property type="entry name" value="CRBOXYPTASET"/>
</dbReference>
<gene>
    <name evidence="2" type="ORF">KHM83_05475</name>
</gene>
<dbReference type="Gene3D" id="1.10.1370.30">
    <property type="match status" value="1"/>
</dbReference>
<comment type="catalytic activity">
    <reaction evidence="1">
        <text>Release of a C-terminal amino acid with broad specificity, except for -Pro.</text>
        <dbReference type="EC" id="3.4.17.19"/>
    </reaction>
</comment>
<dbReference type="SUPFAM" id="SSF55486">
    <property type="entry name" value="Metalloproteases ('zincins'), catalytic domain"/>
    <property type="match status" value="1"/>
</dbReference>
<dbReference type="RefSeq" id="WP_213235901.1">
    <property type="nucleotide sequence ID" value="NZ_JAHBCL010000007.1"/>
</dbReference>
<comment type="function">
    <text evidence="1">Broad specificity carboxypetidase that releases amino acids sequentially from the C-terminus, including neutral, aromatic, polar and basic residues.</text>
</comment>
<organism evidence="2 3">
    <name type="scientific">Fusibacter paucivorans</name>
    <dbReference type="NCBI Taxonomy" id="76009"/>
    <lineage>
        <taxon>Bacteria</taxon>
        <taxon>Bacillati</taxon>
        <taxon>Bacillota</taxon>
        <taxon>Clostridia</taxon>
        <taxon>Eubacteriales</taxon>
        <taxon>Eubacteriales Family XII. Incertae Sedis</taxon>
        <taxon>Fusibacter</taxon>
    </lineage>
</organism>
<dbReference type="PANTHER" id="PTHR34217">
    <property type="entry name" value="METAL-DEPENDENT CARBOXYPEPTIDASE"/>
    <property type="match status" value="1"/>
</dbReference>
<sequence>MCKDINATKEKFHHYIKQLQGLDYTSNIVFWDASTGAPKSGVEARSNAIGVISSFYHRIMTDSEFNACIDALAAVPDECDEITNALIRHYQREHNRVSKIPADEYEAFQAHITKSAAAWEDAKEAEAYDQFEPYLEKSVEMMKKFAEYRGYSGHPYNLFIDDYEPGMTVDQLDVFFETLKARLVPLLKKIIALPKPNTEFVTASYPVAKQQHLSETLLDLIGFKRDHGLFKESIHPFTMGVDIEDVRLTTHFYENDLLSAMLSTVHEGGHGIYEQNVDKRLRGTPIATGASNALHESQSRIYENNFFRNKAFIHHLYPILKETFAEQFKTVSEMDLYRAVNIVQPSLIRTEADELTYSLHILLRYELELALISGTLSVADLPKAWYDKMEQYLGVVPSNDGEGVLQDVHWAEALFGYFPTYALGSAYAAQLYHYMSKDLAIETLLAEGDFEPITKWLNDKVHQYGALYDPTVLIEKITGEPLNADYYCDYLEKKYTALYQL</sequence>
<comment type="caution">
    <text evidence="2">The sequence shown here is derived from an EMBL/GenBank/DDBJ whole genome shotgun (WGS) entry which is preliminary data.</text>
</comment>
<keyword evidence="1 2" id="KW-0121">Carboxypeptidase</keyword>
<dbReference type="Pfam" id="PF02074">
    <property type="entry name" value="Peptidase_M32"/>
    <property type="match status" value="1"/>
</dbReference>
<protein>
    <recommendedName>
        <fullName evidence="1">Metal-dependent carboxypeptidase</fullName>
        <ecNumber evidence="1">3.4.17.19</ecNumber>
    </recommendedName>
</protein>
<name>A0ABS5PMN0_9FIRM</name>
<dbReference type="PIRSF" id="PIRSF006615">
    <property type="entry name" value="Zn_crbxpep_Taq"/>
    <property type="match status" value="1"/>
</dbReference>
<evidence type="ECO:0000313" key="3">
    <source>
        <dbReference type="Proteomes" id="UP000746471"/>
    </source>
</evidence>
<dbReference type="InterPro" id="IPR001333">
    <property type="entry name" value="Peptidase_M32_Taq"/>
</dbReference>
<dbReference type="EC" id="3.4.17.19" evidence="1"/>